<evidence type="ECO:0000313" key="3">
    <source>
        <dbReference type="Proteomes" id="UP001165136"/>
    </source>
</evidence>
<keyword evidence="1" id="KW-0472">Membrane</keyword>
<organism evidence="2 3">
    <name type="scientific">Amycolatopsis taiwanensis</name>
    <dbReference type="NCBI Taxonomy" id="342230"/>
    <lineage>
        <taxon>Bacteria</taxon>
        <taxon>Bacillati</taxon>
        <taxon>Actinomycetota</taxon>
        <taxon>Actinomycetes</taxon>
        <taxon>Pseudonocardiales</taxon>
        <taxon>Pseudonocardiaceae</taxon>
        <taxon>Amycolatopsis</taxon>
    </lineage>
</organism>
<gene>
    <name evidence="2" type="ORF">Atai01_12790</name>
</gene>
<dbReference type="RefSeq" id="WP_285486176.1">
    <property type="nucleotide sequence ID" value="NZ_BSTI01000002.1"/>
</dbReference>
<feature type="transmembrane region" description="Helical" evidence="1">
    <location>
        <begin position="47"/>
        <end position="70"/>
    </location>
</feature>
<feature type="transmembrane region" description="Helical" evidence="1">
    <location>
        <begin position="21"/>
        <end position="41"/>
    </location>
</feature>
<evidence type="ECO:0000256" key="1">
    <source>
        <dbReference type="SAM" id="Phobius"/>
    </source>
</evidence>
<dbReference type="AlphaFoldDB" id="A0A9W6QZ75"/>
<proteinExistence type="predicted"/>
<protein>
    <submittedName>
        <fullName evidence="2">Uncharacterized protein</fullName>
    </submittedName>
</protein>
<keyword evidence="1" id="KW-0812">Transmembrane</keyword>
<name>A0A9W6QZ75_9PSEU</name>
<keyword evidence="3" id="KW-1185">Reference proteome</keyword>
<keyword evidence="1" id="KW-1133">Transmembrane helix</keyword>
<reference evidence="2" key="1">
    <citation type="submission" date="2023-03" db="EMBL/GenBank/DDBJ databases">
        <title>Amycolatopsis taiwanensis NBRC 103393.</title>
        <authorList>
            <person name="Ichikawa N."/>
            <person name="Sato H."/>
            <person name="Tonouchi N."/>
        </authorList>
    </citation>
    <scope>NUCLEOTIDE SEQUENCE</scope>
    <source>
        <strain evidence="2">NBRC 103393</strain>
    </source>
</reference>
<evidence type="ECO:0000313" key="2">
    <source>
        <dbReference type="EMBL" id="GLY64660.1"/>
    </source>
</evidence>
<comment type="caution">
    <text evidence="2">The sequence shown here is derived from an EMBL/GenBank/DDBJ whole genome shotgun (WGS) entry which is preliminary data.</text>
</comment>
<accession>A0A9W6QZ75</accession>
<sequence length="88" mass="9417">MTTTIEPPAATAPSVHVRAAITWLAIFPMVAVGMTVMAPFTGGWPPALRALVLTAFVVPAAVYFVVPRLLAAHRRVTRRLAKQAAPTR</sequence>
<dbReference type="Proteomes" id="UP001165136">
    <property type="component" value="Unassembled WGS sequence"/>
</dbReference>
<dbReference type="EMBL" id="BSTI01000002">
    <property type="protein sequence ID" value="GLY64660.1"/>
    <property type="molecule type" value="Genomic_DNA"/>
</dbReference>